<proteinExistence type="predicted"/>
<evidence type="ECO:0000313" key="1">
    <source>
        <dbReference type="EMBL" id="KAG8228946.1"/>
    </source>
</evidence>
<reference evidence="1" key="2">
    <citation type="submission" date="2017-10" db="EMBL/GenBank/DDBJ databases">
        <title>Ladona fulva Genome sequencing and assembly.</title>
        <authorList>
            <person name="Murali S."/>
            <person name="Richards S."/>
            <person name="Bandaranaike D."/>
            <person name="Bellair M."/>
            <person name="Blankenburg K."/>
            <person name="Chao H."/>
            <person name="Dinh H."/>
            <person name="Doddapaneni H."/>
            <person name="Dugan-Rocha S."/>
            <person name="Elkadiri S."/>
            <person name="Gnanaolivu R."/>
            <person name="Hernandez B."/>
            <person name="Skinner E."/>
            <person name="Javaid M."/>
            <person name="Lee S."/>
            <person name="Li M."/>
            <person name="Ming W."/>
            <person name="Munidasa M."/>
            <person name="Muniz J."/>
            <person name="Nguyen L."/>
            <person name="Hughes D."/>
            <person name="Osuji N."/>
            <person name="Pu L.-L."/>
            <person name="Puazo M."/>
            <person name="Qu C."/>
            <person name="Quiroz J."/>
            <person name="Raj R."/>
            <person name="Weissenberger G."/>
            <person name="Xin Y."/>
            <person name="Zou X."/>
            <person name="Han Y."/>
            <person name="Worley K."/>
            <person name="Muzny D."/>
            <person name="Gibbs R."/>
        </authorList>
    </citation>
    <scope>NUCLEOTIDE SEQUENCE</scope>
    <source>
        <strain evidence="1">Sampled in the wild</strain>
    </source>
</reference>
<reference evidence="1" key="1">
    <citation type="submission" date="2013-04" db="EMBL/GenBank/DDBJ databases">
        <authorList>
            <person name="Qu J."/>
            <person name="Murali S.C."/>
            <person name="Bandaranaike D."/>
            <person name="Bellair M."/>
            <person name="Blankenburg K."/>
            <person name="Chao H."/>
            <person name="Dinh H."/>
            <person name="Doddapaneni H."/>
            <person name="Downs B."/>
            <person name="Dugan-Rocha S."/>
            <person name="Elkadiri S."/>
            <person name="Gnanaolivu R.D."/>
            <person name="Hernandez B."/>
            <person name="Javaid M."/>
            <person name="Jayaseelan J.C."/>
            <person name="Lee S."/>
            <person name="Li M."/>
            <person name="Ming W."/>
            <person name="Munidasa M."/>
            <person name="Muniz J."/>
            <person name="Nguyen L."/>
            <person name="Ongeri F."/>
            <person name="Osuji N."/>
            <person name="Pu L.-L."/>
            <person name="Puazo M."/>
            <person name="Qu C."/>
            <person name="Quiroz J."/>
            <person name="Raj R."/>
            <person name="Weissenberger G."/>
            <person name="Xin Y."/>
            <person name="Zou X."/>
            <person name="Han Y."/>
            <person name="Richards S."/>
            <person name="Worley K."/>
            <person name="Muzny D."/>
            <person name="Gibbs R."/>
        </authorList>
    </citation>
    <scope>NUCLEOTIDE SEQUENCE</scope>
    <source>
        <strain evidence="1">Sampled in the wild</strain>
    </source>
</reference>
<organism evidence="1 2">
    <name type="scientific">Ladona fulva</name>
    <name type="common">Scarce chaser dragonfly</name>
    <name type="synonym">Libellula fulva</name>
    <dbReference type="NCBI Taxonomy" id="123851"/>
    <lineage>
        <taxon>Eukaryota</taxon>
        <taxon>Metazoa</taxon>
        <taxon>Ecdysozoa</taxon>
        <taxon>Arthropoda</taxon>
        <taxon>Hexapoda</taxon>
        <taxon>Insecta</taxon>
        <taxon>Pterygota</taxon>
        <taxon>Palaeoptera</taxon>
        <taxon>Odonata</taxon>
        <taxon>Epiprocta</taxon>
        <taxon>Anisoptera</taxon>
        <taxon>Libelluloidea</taxon>
        <taxon>Libellulidae</taxon>
        <taxon>Ladona</taxon>
    </lineage>
</organism>
<accession>A0A8K0K5W7</accession>
<comment type="caution">
    <text evidence="1">The sequence shown here is derived from an EMBL/GenBank/DDBJ whole genome shotgun (WGS) entry which is preliminary data.</text>
</comment>
<dbReference type="EMBL" id="KZ308399">
    <property type="protein sequence ID" value="KAG8228946.1"/>
    <property type="molecule type" value="Genomic_DNA"/>
</dbReference>
<keyword evidence="2" id="KW-1185">Reference proteome</keyword>
<protein>
    <submittedName>
        <fullName evidence="1">Uncharacterized protein</fullName>
    </submittedName>
</protein>
<sequence>MFHSTWPAVPEEYLKRSVFRKEWKHDLQLELALSGFAYVQITFPKPIYSLALGYLKQASYSDMKEMRICRCESLKLGLGFEKVSPGSSAFIQANESGKRNRFHVACWRACVCEYMFEFERSSARGRESAEPPMAGGTDGGVRDLWSAEKITETKMDISAKAAGFRKKGTEVFKVEDLTGSCKFRAMPSENGLIEISCK</sequence>
<evidence type="ECO:0000313" key="2">
    <source>
        <dbReference type="Proteomes" id="UP000792457"/>
    </source>
</evidence>
<dbReference type="Proteomes" id="UP000792457">
    <property type="component" value="Unassembled WGS sequence"/>
</dbReference>
<name>A0A8K0K5W7_LADFU</name>
<dbReference type="AlphaFoldDB" id="A0A8K0K5W7"/>
<gene>
    <name evidence="1" type="ORF">J437_LFUL009428</name>
</gene>